<accession>A0A6G7YBB1</accession>
<dbReference type="PANTHER" id="PTHR38011:SF2">
    <property type="entry name" value="BIFUNCTIONAL DEAMINASE-REDUCTASE DOMAIN PROTEIN"/>
    <property type="match status" value="1"/>
</dbReference>
<keyword evidence="4" id="KW-1185">Reference proteome</keyword>
<dbReference type="Pfam" id="PF01872">
    <property type="entry name" value="RibD_C"/>
    <property type="match status" value="1"/>
</dbReference>
<sequence>MGRFVDEVFGEVVDGWFARTDALLFGRHTYDVMASYWPHVTDPKDATAARLNAAPKHVVSRTLTPERATWNNTVEVIGDDVAERIRALKASGEGNLQVHGSWRLIQALTEHGLVDEYHVIQFPTVVGAGKRLFDTGTPAGAFEVSDVRTTGTGAIAIVAAADPLPGGEPRGGRGARHRGVTGARPGS</sequence>
<dbReference type="InterPro" id="IPR002734">
    <property type="entry name" value="RibDG_C"/>
</dbReference>
<dbReference type="GO" id="GO:0009231">
    <property type="term" value="P:riboflavin biosynthetic process"/>
    <property type="evidence" value="ECO:0007669"/>
    <property type="project" value="InterPro"/>
</dbReference>
<protein>
    <submittedName>
        <fullName evidence="3">Dihydrofolate reductase</fullName>
    </submittedName>
</protein>
<feature type="domain" description="Bacterial bifunctional deaminase-reductase C-terminal" evidence="2">
    <location>
        <begin position="11"/>
        <end position="154"/>
    </location>
</feature>
<dbReference type="Gene3D" id="3.40.430.10">
    <property type="entry name" value="Dihydrofolate Reductase, subunit A"/>
    <property type="match status" value="1"/>
</dbReference>
<evidence type="ECO:0000313" key="4">
    <source>
        <dbReference type="Proteomes" id="UP000501058"/>
    </source>
</evidence>
<dbReference type="Proteomes" id="UP000501058">
    <property type="component" value="Chromosome"/>
</dbReference>
<evidence type="ECO:0000259" key="2">
    <source>
        <dbReference type="Pfam" id="PF01872"/>
    </source>
</evidence>
<evidence type="ECO:0000313" key="3">
    <source>
        <dbReference type="EMBL" id="QIK73966.1"/>
    </source>
</evidence>
<dbReference type="InterPro" id="IPR050765">
    <property type="entry name" value="Riboflavin_Biosynth_HTPR"/>
</dbReference>
<organism evidence="3 4">
    <name type="scientific">Propioniciclava coleopterorum</name>
    <dbReference type="NCBI Taxonomy" id="2714937"/>
    <lineage>
        <taxon>Bacteria</taxon>
        <taxon>Bacillati</taxon>
        <taxon>Actinomycetota</taxon>
        <taxon>Actinomycetes</taxon>
        <taxon>Propionibacteriales</taxon>
        <taxon>Propionibacteriaceae</taxon>
        <taxon>Propioniciclava</taxon>
    </lineage>
</organism>
<reference evidence="3 4" key="1">
    <citation type="submission" date="2020-03" db="EMBL/GenBank/DDBJ databases">
        <title>Propioniciclava sp. nov., isolated from Hydrophilus acuminatus.</title>
        <authorList>
            <person name="Hyun D.-W."/>
            <person name="Bae J.-W."/>
        </authorList>
    </citation>
    <scope>NUCLEOTIDE SEQUENCE [LARGE SCALE GENOMIC DNA]</scope>
    <source>
        <strain evidence="3 4">HDW11</strain>
    </source>
</reference>
<dbReference type="EMBL" id="CP049865">
    <property type="protein sequence ID" value="QIK73966.1"/>
    <property type="molecule type" value="Genomic_DNA"/>
</dbReference>
<feature type="region of interest" description="Disordered" evidence="1">
    <location>
        <begin position="162"/>
        <end position="187"/>
    </location>
</feature>
<dbReference type="GO" id="GO:0008703">
    <property type="term" value="F:5-amino-6-(5-phosphoribosylamino)uracil reductase activity"/>
    <property type="evidence" value="ECO:0007669"/>
    <property type="project" value="InterPro"/>
</dbReference>
<dbReference type="PANTHER" id="PTHR38011">
    <property type="entry name" value="DIHYDROFOLATE REDUCTASE FAMILY PROTEIN (AFU_ORTHOLOGUE AFUA_8G06820)"/>
    <property type="match status" value="1"/>
</dbReference>
<dbReference type="KEGG" id="prv:G7070_12815"/>
<dbReference type="SUPFAM" id="SSF53597">
    <property type="entry name" value="Dihydrofolate reductase-like"/>
    <property type="match status" value="1"/>
</dbReference>
<gene>
    <name evidence="3" type="ORF">G7070_12815</name>
</gene>
<dbReference type="InterPro" id="IPR024072">
    <property type="entry name" value="DHFR-like_dom_sf"/>
</dbReference>
<evidence type="ECO:0000256" key="1">
    <source>
        <dbReference type="SAM" id="MobiDB-lite"/>
    </source>
</evidence>
<dbReference type="AlphaFoldDB" id="A0A6G7YBB1"/>
<proteinExistence type="predicted"/>
<name>A0A6G7YBB1_9ACTN</name>